<keyword evidence="1 2" id="KW-0808">Transferase</keyword>
<dbReference type="RefSeq" id="WP_238477293.1">
    <property type="nucleotide sequence ID" value="NZ_CP064786.1"/>
</dbReference>
<evidence type="ECO:0000313" key="5">
    <source>
        <dbReference type="Proteomes" id="UP000663586"/>
    </source>
</evidence>
<feature type="transmembrane region" description="Helical" evidence="3">
    <location>
        <begin position="208"/>
        <end position="226"/>
    </location>
</feature>
<name>A0A897MY22_9EURY</name>
<dbReference type="Gene3D" id="1.20.120.1760">
    <property type="match status" value="1"/>
</dbReference>
<dbReference type="InterPro" id="IPR048254">
    <property type="entry name" value="CDP_ALCOHOL_P_TRANSF_CS"/>
</dbReference>
<reference evidence="4" key="1">
    <citation type="submission" date="2020-11" db="EMBL/GenBank/DDBJ databases">
        <title>Carbohydrate-dependent, anaerobic sulfur respiration: A novel catabolism in halophilic archaea.</title>
        <authorList>
            <person name="Sorokin D.Y."/>
            <person name="Messina E."/>
            <person name="Smedile F."/>
            <person name="La Cono V."/>
            <person name="Hallsworth J.E."/>
            <person name="Yakimov M.M."/>
        </authorList>
    </citation>
    <scope>NUCLEOTIDE SEQUENCE</scope>
    <source>
        <strain evidence="4">AArc-S</strain>
    </source>
</reference>
<dbReference type="KEGG" id="hara:AArcS_2035"/>
<comment type="similarity">
    <text evidence="2">Belongs to the CDP-alcohol phosphatidyltransferase class-I family.</text>
</comment>
<dbReference type="NCBIfam" id="NF038086">
    <property type="entry name" value="anchor_synt_A"/>
    <property type="match status" value="1"/>
</dbReference>
<dbReference type="GO" id="GO:0016020">
    <property type="term" value="C:membrane"/>
    <property type="evidence" value="ECO:0007669"/>
    <property type="project" value="InterPro"/>
</dbReference>
<dbReference type="Pfam" id="PF01066">
    <property type="entry name" value="CDP-OH_P_transf"/>
    <property type="match status" value="1"/>
</dbReference>
<gene>
    <name evidence="4" type="primary">pssA</name>
    <name evidence="4" type="ORF">AArcS_2035</name>
</gene>
<evidence type="ECO:0000256" key="2">
    <source>
        <dbReference type="RuleBase" id="RU003750"/>
    </source>
</evidence>
<dbReference type="AlphaFoldDB" id="A0A897MY22"/>
<evidence type="ECO:0000256" key="3">
    <source>
        <dbReference type="SAM" id="Phobius"/>
    </source>
</evidence>
<accession>A0A897MY22</accession>
<dbReference type="GeneID" id="70685411"/>
<keyword evidence="3" id="KW-0812">Transmembrane</keyword>
<organism evidence="4 5">
    <name type="scientific">Natranaeroarchaeum sulfidigenes</name>
    <dbReference type="NCBI Taxonomy" id="2784880"/>
    <lineage>
        <taxon>Archaea</taxon>
        <taxon>Methanobacteriati</taxon>
        <taxon>Methanobacteriota</taxon>
        <taxon>Stenosarchaea group</taxon>
        <taxon>Halobacteria</taxon>
        <taxon>Halobacteriales</taxon>
        <taxon>Natronoarchaeaceae</taxon>
        <taxon>Natranaeroarchaeum</taxon>
    </lineage>
</organism>
<feature type="transmembrane region" description="Helical" evidence="3">
    <location>
        <begin position="70"/>
        <end position="88"/>
    </location>
</feature>
<dbReference type="GO" id="GO:0016780">
    <property type="term" value="F:phosphotransferase activity, for other substituted phosphate groups"/>
    <property type="evidence" value="ECO:0007669"/>
    <property type="project" value="InterPro"/>
</dbReference>
<evidence type="ECO:0000256" key="1">
    <source>
        <dbReference type="ARBA" id="ARBA00022679"/>
    </source>
</evidence>
<dbReference type="Proteomes" id="UP000663586">
    <property type="component" value="Chromosome"/>
</dbReference>
<feature type="transmembrane region" description="Helical" evidence="3">
    <location>
        <begin position="12"/>
        <end position="31"/>
    </location>
</feature>
<sequence>MQPRFVGRMSLADAVTISNAALGFLAVVVAFSDPMTAARLLLLAAIADGLDGVVARAYGSSPAGEYLDSLADVASFSVAPAVIVFVVARDGLGVDGPALTTEAALVFGLPALFVAMAVLRLGMYTAYDTRDSYTEGVQTTLAATIIGAAILAGLGDPYYLLGATALFCYLMVAPIEYPDLLARDAFIMGVTHGLAILIPTWAGRTFPYALLILGLAYLTLGPRFYWRDDVSGTNGNA</sequence>
<protein>
    <submittedName>
        <fullName evidence="4">Phosphatidylserine synthase</fullName>
    </submittedName>
</protein>
<keyword evidence="3" id="KW-0472">Membrane</keyword>
<dbReference type="GO" id="GO:0008654">
    <property type="term" value="P:phospholipid biosynthetic process"/>
    <property type="evidence" value="ECO:0007669"/>
    <property type="project" value="InterPro"/>
</dbReference>
<feature type="transmembrane region" description="Helical" evidence="3">
    <location>
        <begin position="185"/>
        <end position="202"/>
    </location>
</feature>
<dbReference type="EMBL" id="CP064786">
    <property type="protein sequence ID" value="QSG03235.1"/>
    <property type="molecule type" value="Genomic_DNA"/>
</dbReference>
<dbReference type="InterPro" id="IPR000462">
    <property type="entry name" value="CDP-OH_P_trans"/>
</dbReference>
<keyword evidence="5" id="KW-1185">Reference proteome</keyword>
<dbReference type="InterPro" id="IPR043130">
    <property type="entry name" value="CDP-OH_PTrfase_TM_dom"/>
</dbReference>
<feature type="transmembrane region" description="Helical" evidence="3">
    <location>
        <begin position="103"/>
        <end position="121"/>
    </location>
</feature>
<dbReference type="PROSITE" id="PS00379">
    <property type="entry name" value="CDP_ALCOHOL_P_TRANSF"/>
    <property type="match status" value="1"/>
</dbReference>
<proteinExistence type="inferred from homology"/>
<evidence type="ECO:0000313" key="4">
    <source>
        <dbReference type="EMBL" id="QSG03235.1"/>
    </source>
</evidence>
<keyword evidence="3" id="KW-1133">Transmembrane helix</keyword>